<dbReference type="SUPFAM" id="SSF81383">
    <property type="entry name" value="F-box domain"/>
    <property type="match status" value="1"/>
</dbReference>
<gene>
    <name evidence="2" type="ORF">C9374_000281</name>
</gene>
<proteinExistence type="predicted"/>
<accession>A0AA88KTU9</accession>
<organism evidence="2 3">
    <name type="scientific">Naegleria lovaniensis</name>
    <name type="common">Amoeba</name>
    <dbReference type="NCBI Taxonomy" id="51637"/>
    <lineage>
        <taxon>Eukaryota</taxon>
        <taxon>Discoba</taxon>
        <taxon>Heterolobosea</taxon>
        <taxon>Tetramitia</taxon>
        <taxon>Eutetramitia</taxon>
        <taxon>Vahlkampfiidae</taxon>
        <taxon>Naegleria</taxon>
    </lineage>
</organism>
<evidence type="ECO:0000256" key="1">
    <source>
        <dbReference type="SAM" id="MobiDB-lite"/>
    </source>
</evidence>
<dbReference type="AlphaFoldDB" id="A0AA88KTU9"/>
<feature type="region of interest" description="Disordered" evidence="1">
    <location>
        <begin position="21"/>
        <end position="59"/>
    </location>
</feature>
<keyword evidence="3" id="KW-1185">Reference proteome</keyword>
<dbReference type="RefSeq" id="XP_044552834.1">
    <property type="nucleotide sequence ID" value="XM_044692268.1"/>
</dbReference>
<sequence>MGNSHHGATSSSIVDHGSHHVVEQQQQQQHGHTDSKINHSESSSSSNHDRNAHCSRKSTIRRVSNSVFSKLKRTWESGREQGSNMMKATSLSIFRNDDHEQDMKTIELSTEFIVYRRSFYERHDEYTNMFEQKNCKLLNTQYITGDIIEMIKSYLPLQDCCSLALTCQLTWLYWFGDEQFWWKRLKRTQIMTHFVKYRPFLSSHIHVRDWKELCFHIKYNCQWKHMECQVVQFFTPHMESTTRNSVPVHEFFYMCKVDTEHEEIQQMTTIEHSHVLVSLNGHTYQSKFGKLANDSHLKEGHGATCVLLINVGYNGNSTNAFKIKEMFSKYCDRVRFLILVYNYTKTENQEEVGKSFSHSLNTREVEFWRQQSYLFNTPYLEVLEDQRFSIHRNKLIGMLKKMHAWNVLNQVGRRGSTEASKMLETFLLSIRQDFQHA</sequence>
<evidence type="ECO:0008006" key="4">
    <source>
        <dbReference type="Google" id="ProtNLM"/>
    </source>
</evidence>
<name>A0AA88KTU9_NAELO</name>
<dbReference type="Proteomes" id="UP000816034">
    <property type="component" value="Unassembled WGS sequence"/>
</dbReference>
<protein>
    <recommendedName>
        <fullName evidence="4">F-box domain-containing protein</fullName>
    </recommendedName>
</protein>
<reference evidence="2 3" key="1">
    <citation type="journal article" date="2018" name="BMC Genomics">
        <title>The genome of Naegleria lovaniensis, the basis for a comparative approach to unravel pathogenicity factors of the human pathogenic amoeba N. fowleri.</title>
        <authorList>
            <person name="Liechti N."/>
            <person name="Schurch N."/>
            <person name="Bruggmann R."/>
            <person name="Wittwer M."/>
        </authorList>
    </citation>
    <scope>NUCLEOTIDE SEQUENCE [LARGE SCALE GENOMIC DNA]</scope>
    <source>
        <strain evidence="2 3">ATCC 30569</strain>
    </source>
</reference>
<evidence type="ECO:0000313" key="3">
    <source>
        <dbReference type="Proteomes" id="UP000816034"/>
    </source>
</evidence>
<evidence type="ECO:0000313" key="2">
    <source>
        <dbReference type="EMBL" id="KAG2388842.1"/>
    </source>
</evidence>
<dbReference type="GeneID" id="68092743"/>
<dbReference type="EMBL" id="PYSW02000009">
    <property type="protein sequence ID" value="KAG2388842.1"/>
    <property type="molecule type" value="Genomic_DNA"/>
</dbReference>
<dbReference type="InterPro" id="IPR036047">
    <property type="entry name" value="F-box-like_dom_sf"/>
</dbReference>
<comment type="caution">
    <text evidence="2">The sequence shown here is derived from an EMBL/GenBank/DDBJ whole genome shotgun (WGS) entry which is preliminary data.</text>
</comment>